<evidence type="ECO:0000256" key="10">
    <source>
        <dbReference type="ARBA" id="ARBA00022989"/>
    </source>
</evidence>
<comment type="caution">
    <text evidence="13">The sequence shown here is derived from an EMBL/GenBank/DDBJ whole genome shotgun (WGS) entry which is preliminary data.</text>
</comment>
<evidence type="ECO:0000256" key="5">
    <source>
        <dbReference type="ARBA" id="ARBA00022448"/>
    </source>
</evidence>
<evidence type="ECO:0000256" key="8">
    <source>
        <dbReference type="ARBA" id="ARBA00022692"/>
    </source>
</evidence>
<proteinExistence type="inferred from homology"/>
<feature type="transmembrane region" description="Helical" evidence="12">
    <location>
        <begin position="6"/>
        <end position="25"/>
    </location>
</feature>
<dbReference type="InterPro" id="IPR007078">
    <property type="entry name" value="Haem_export_protD_CcmD"/>
</dbReference>
<keyword evidence="8 12" id="KW-0812">Transmembrane</keyword>
<protein>
    <recommendedName>
        <fullName evidence="4 12">Heme exporter protein D</fullName>
    </recommendedName>
</protein>
<dbReference type="Pfam" id="PF04995">
    <property type="entry name" value="CcmD"/>
    <property type="match status" value="1"/>
</dbReference>
<keyword evidence="6 12" id="KW-1003">Cell membrane</keyword>
<reference evidence="13 14" key="1">
    <citation type="submission" date="2015-10" db="EMBL/GenBank/DDBJ databases">
        <title>Genome sequencing and analysis of members of genus Stenotrophomonas.</title>
        <authorList>
            <person name="Patil P.P."/>
            <person name="Midha S."/>
            <person name="Patil P.B."/>
        </authorList>
    </citation>
    <scope>NUCLEOTIDE SEQUENCE [LARGE SCALE GENOMIC DNA]</scope>
    <source>
        <strain evidence="13 14">JCM 16536</strain>
    </source>
</reference>
<accession>A0A0R0A7C5</accession>
<evidence type="ECO:0000256" key="12">
    <source>
        <dbReference type="RuleBase" id="RU363101"/>
    </source>
</evidence>
<evidence type="ECO:0000313" key="14">
    <source>
        <dbReference type="Proteomes" id="UP000051802"/>
    </source>
</evidence>
<evidence type="ECO:0000256" key="11">
    <source>
        <dbReference type="ARBA" id="ARBA00023136"/>
    </source>
</evidence>
<gene>
    <name evidence="13" type="ORF">ARC20_13070</name>
</gene>
<dbReference type="GO" id="GO:0017004">
    <property type="term" value="P:cytochrome complex assembly"/>
    <property type="evidence" value="ECO:0007669"/>
    <property type="project" value="UniProtKB-KW"/>
</dbReference>
<dbReference type="Proteomes" id="UP000051802">
    <property type="component" value="Unassembled WGS sequence"/>
</dbReference>
<dbReference type="EMBL" id="LLXU01000097">
    <property type="protein sequence ID" value="KRG40521.1"/>
    <property type="molecule type" value="Genomic_DNA"/>
</dbReference>
<evidence type="ECO:0000256" key="3">
    <source>
        <dbReference type="ARBA" id="ARBA00008741"/>
    </source>
</evidence>
<evidence type="ECO:0000256" key="2">
    <source>
        <dbReference type="ARBA" id="ARBA00004377"/>
    </source>
</evidence>
<keyword evidence="7 12" id="KW-0997">Cell inner membrane</keyword>
<keyword evidence="5 12" id="KW-0813">Transport</keyword>
<name>A0A0R0A7C5_9GAMM</name>
<comment type="function">
    <text evidence="1 12">Required for the export of heme to the periplasm for the biogenesis of c-type cytochromes.</text>
</comment>
<keyword evidence="11 12" id="KW-0472">Membrane</keyword>
<evidence type="ECO:0000313" key="13">
    <source>
        <dbReference type="EMBL" id="KRG40521.1"/>
    </source>
</evidence>
<dbReference type="NCBIfam" id="TIGR03141">
    <property type="entry name" value="cytochro_ccmD"/>
    <property type="match status" value="1"/>
</dbReference>
<comment type="subcellular location">
    <subcellularLocation>
        <location evidence="2 12">Cell inner membrane</location>
        <topology evidence="2 12">Single-pass membrane protein</topology>
    </subcellularLocation>
</comment>
<keyword evidence="10 12" id="KW-1133">Transmembrane helix</keyword>
<comment type="similarity">
    <text evidence="3 12">Belongs to the CcmD/CycX/HelD family.</text>
</comment>
<organism evidence="13 14">
    <name type="scientific">Stenotrophomonas panacihumi</name>
    <dbReference type="NCBI Taxonomy" id="676599"/>
    <lineage>
        <taxon>Bacteria</taxon>
        <taxon>Pseudomonadati</taxon>
        <taxon>Pseudomonadota</taxon>
        <taxon>Gammaproteobacteria</taxon>
        <taxon>Lysobacterales</taxon>
        <taxon>Lysobacteraceae</taxon>
        <taxon>Stenotrophomonas</taxon>
    </lineage>
</organism>
<keyword evidence="9 12" id="KW-0201">Cytochrome c-type biogenesis</keyword>
<dbReference type="STRING" id="676599.ARC20_13070"/>
<dbReference type="GO" id="GO:0005886">
    <property type="term" value="C:plasma membrane"/>
    <property type="evidence" value="ECO:0007669"/>
    <property type="project" value="UniProtKB-SubCell"/>
</dbReference>
<evidence type="ECO:0000256" key="1">
    <source>
        <dbReference type="ARBA" id="ARBA00002442"/>
    </source>
</evidence>
<keyword evidence="14" id="KW-1185">Reference proteome</keyword>
<evidence type="ECO:0000256" key="4">
    <source>
        <dbReference type="ARBA" id="ARBA00016461"/>
    </source>
</evidence>
<dbReference type="RefSeq" id="WP_057647735.1">
    <property type="nucleotide sequence ID" value="NZ_LLXU01000097.1"/>
</dbReference>
<evidence type="ECO:0000256" key="7">
    <source>
        <dbReference type="ARBA" id="ARBA00022519"/>
    </source>
</evidence>
<sequence>MSYLGYVIAAYAVFVIVLLWDVLAARWQVRRALRQAAARRQRQRSRASASETELVR</sequence>
<evidence type="ECO:0000256" key="9">
    <source>
        <dbReference type="ARBA" id="ARBA00022748"/>
    </source>
</evidence>
<dbReference type="AlphaFoldDB" id="A0A0R0A7C5"/>
<dbReference type="GO" id="GO:0015886">
    <property type="term" value="P:heme transport"/>
    <property type="evidence" value="ECO:0007669"/>
    <property type="project" value="InterPro"/>
</dbReference>
<evidence type="ECO:0000256" key="6">
    <source>
        <dbReference type="ARBA" id="ARBA00022475"/>
    </source>
</evidence>